<comment type="caution">
    <text evidence="6">The sequence shown here is derived from an EMBL/GenBank/DDBJ whole genome shotgun (WGS) entry which is preliminary data.</text>
</comment>
<organism evidence="6 7">
    <name type="scientific">Eleusine coracana subsp. coracana</name>
    <dbReference type="NCBI Taxonomy" id="191504"/>
    <lineage>
        <taxon>Eukaryota</taxon>
        <taxon>Viridiplantae</taxon>
        <taxon>Streptophyta</taxon>
        <taxon>Embryophyta</taxon>
        <taxon>Tracheophyta</taxon>
        <taxon>Spermatophyta</taxon>
        <taxon>Magnoliopsida</taxon>
        <taxon>Liliopsida</taxon>
        <taxon>Poales</taxon>
        <taxon>Poaceae</taxon>
        <taxon>PACMAD clade</taxon>
        <taxon>Chloridoideae</taxon>
        <taxon>Cynodonteae</taxon>
        <taxon>Eleusininae</taxon>
        <taxon>Eleusine</taxon>
    </lineage>
</organism>
<reference evidence="6" key="1">
    <citation type="journal article" date="2018" name="DNA Res.">
        <title>Multiple hybrid de novo genome assembly of finger millet, an orphan allotetraploid crop.</title>
        <authorList>
            <person name="Hatakeyama M."/>
            <person name="Aluri S."/>
            <person name="Balachadran M.T."/>
            <person name="Sivarajan S.R."/>
            <person name="Patrignani A."/>
            <person name="Gruter S."/>
            <person name="Poveda L."/>
            <person name="Shimizu-Inatsugi R."/>
            <person name="Baeten J."/>
            <person name="Francoijs K.J."/>
            <person name="Nataraja K.N."/>
            <person name="Reddy Y.A.N."/>
            <person name="Phadnis S."/>
            <person name="Ravikumar R.L."/>
            <person name="Schlapbach R."/>
            <person name="Sreeman S.M."/>
            <person name="Shimizu K.K."/>
        </authorList>
    </citation>
    <scope>NUCLEOTIDE SEQUENCE</scope>
</reference>
<dbReference type="Proteomes" id="UP001054889">
    <property type="component" value="Unassembled WGS sequence"/>
</dbReference>
<dbReference type="InterPro" id="IPR004140">
    <property type="entry name" value="Exo70"/>
</dbReference>
<evidence type="ECO:0000256" key="2">
    <source>
        <dbReference type="ARBA" id="ARBA00022448"/>
    </source>
</evidence>
<dbReference type="Pfam" id="PF03081">
    <property type="entry name" value="Exo70_C"/>
    <property type="match status" value="1"/>
</dbReference>
<dbReference type="PANTHER" id="PTHR12542:SF179">
    <property type="entry name" value="OS05G0369700 PROTEIN"/>
    <property type="match status" value="1"/>
</dbReference>
<keyword evidence="2 3" id="KW-0813">Transport</keyword>
<gene>
    <name evidence="6" type="primary">gb24204</name>
    <name evidence="6" type="ORF">PR202_gb24204</name>
</gene>
<evidence type="ECO:0000256" key="4">
    <source>
        <dbReference type="SAM" id="MobiDB-lite"/>
    </source>
</evidence>
<dbReference type="Gene3D" id="1.20.1280.170">
    <property type="entry name" value="Exocyst complex component Exo70"/>
    <property type="match status" value="2"/>
</dbReference>
<dbReference type="InterPro" id="IPR016159">
    <property type="entry name" value="Cullin_repeat-like_dom_sf"/>
</dbReference>
<feature type="compositionally biased region" description="Polar residues" evidence="4">
    <location>
        <begin position="206"/>
        <end position="223"/>
    </location>
</feature>
<keyword evidence="3" id="KW-0653">Protein transport</keyword>
<comment type="function">
    <text evidence="3">Component of the exocyst complex.</text>
</comment>
<name>A0AAV5FLE4_ELECO</name>
<dbReference type="GO" id="GO:0006887">
    <property type="term" value="P:exocytosis"/>
    <property type="evidence" value="ECO:0007669"/>
    <property type="project" value="UniProtKB-KW"/>
</dbReference>
<dbReference type="PANTHER" id="PTHR12542">
    <property type="entry name" value="EXOCYST COMPLEX PROTEIN EXO70"/>
    <property type="match status" value="1"/>
</dbReference>
<proteinExistence type="inferred from homology"/>
<sequence>MQRRLAEELRALRFDKKATLYSPGGAGYSTSIQRVVTGSVAATSACLVFPSSGSWSSSCTSLSSTGSAVVTPSSGPESYKQLRMEAFRDLSEIASHMVSDGYTGELITEFSRHQSSSGGDAILRTWFSELGVDWVLGVGERSLHREPWSAVEDKIKQWVIAFTVMAEALRLTRSTLSSDDGSDGGVPPLSTDKINGVSKSAPPGAAQTSSTMLSAAVSPGSSDMDTESSDPARHRGVDIATVKETIIAYSVAKTGRFLGFGQEEPAEPQNQFVIFAEASLMKMLHFTRVIAALKRSPEKILRMIDLYSLVSDASPGLLALLSGESKRLVSDEIESVLQTMSEAVRQILQSLTELIRADDSWRTMPGNGDIHPVSQYMLNS</sequence>
<keyword evidence="7" id="KW-1185">Reference proteome</keyword>
<dbReference type="EMBL" id="BQKI01000088">
    <property type="protein sequence ID" value="GJN35427.1"/>
    <property type="molecule type" value="Genomic_DNA"/>
</dbReference>
<evidence type="ECO:0000256" key="1">
    <source>
        <dbReference type="ARBA" id="ARBA00006756"/>
    </source>
</evidence>
<protein>
    <recommendedName>
        <fullName evidence="3">Exocyst subunit Exo70 family protein</fullName>
    </recommendedName>
</protein>
<reference evidence="6" key="2">
    <citation type="submission" date="2021-12" db="EMBL/GenBank/DDBJ databases">
        <title>Resequencing data analysis of finger millet.</title>
        <authorList>
            <person name="Hatakeyama M."/>
            <person name="Aluri S."/>
            <person name="Balachadran M.T."/>
            <person name="Sivarajan S.R."/>
            <person name="Poveda L."/>
            <person name="Shimizu-Inatsugi R."/>
            <person name="Schlapbach R."/>
            <person name="Sreeman S.M."/>
            <person name="Shimizu K.K."/>
        </authorList>
    </citation>
    <scope>NUCLEOTIDE SEQUENCE</scope>
</reference>
<evidence type="ECO:0000256" key="3">
    <source>
        <dbReference type="RuleBase" id="RU365026"/>
    </source>
</evidence>
<evidence type="ECO:0000259" key="5">
    <source>
        <dbReference type="Pfam" id="PF03081"/>
    </source>
</evidence>
<dbReference type="SUPFAM" id="SSF74788">
    <property type="entry name" value="Cullin repeat-like"/>
    <property type="match status" value="1"/>
</dbReference>
<dbReference type="GO" id="GO:0005546">
    <property type="term" value="F:phosphatidylinositol-4,5-bisphosphate binding"/>
    <property type="evidence" value="ECO:0007669"/>
    <property type="project" value="InterPro"/>
</dbReference>
<dbReference type="InterPro" id="IPR046364">
    <property type="entry name" value="Exo70_C"/>
</dbReference>
<keyword evidence="3" id="KW-0268">Exocytosis</keyword>
<evidence type="ECO:0000313" key="7">
    <source>
        <dbReference type="Proteomes" id="UP001054889"/>
    </source>
</evidence>
<evidence type="ECO:0000313" key="6">
    <source>
        <dbReference type="EMBL" id="GJN35427.1"/>
    </source>
</evidence>
<comment type="similarity">
    <text evidence="1 3">Belongs to the EXO70 family.</text>
</comment>
<dbReference type="AlphaFoldDB" id="A0AAV5FLE4"/>
<dbReference type="GO" id="GO:0015031">
    <property type="term" value="P:protein transport"/>
    <property type="evidence" value="ECO:0007669"/>
    <property type="project" value="UniProtKB-KW"/>
</dbReference>
<accession>A0AAV5FLE4</accession>
<feature type="region of interest" description="Disordered" evidence="4">
    <location>
        <begin position="175"/>
        <end position="233"/>
    </location>
</feature>
<feature type="domain" description="Exocyst complex subunit Exo70 C-terminal" evidence="5">
    <location>
        <begin position="264"/>
        <end position="379"/>
    </location>
</feature>
<dbReference type="GO" id="GO:0000145">
    <property type="term" value="C:exocyst"/>
    <property type="evidence" value="ECO:0007669"/>
    <property type="project" value="InterPro"/>
</dbReference>